<proteinExistence type="predicted"/>
<comment type="caution">
    <text evidence="3">The sequence shown here is derived from an EMBL/GenBank/DDBJ whole genome shotgun (WGS) entry which is preliminary data.</text>
</comment>
<sequence>MYPRHLQPQLDAALSDTPVVLVNGARQTGKSTLVAAAAAARGMRYLTLDDRVMLAAARGDPAGFVAGLGGPVVIDEVQRAPGIFLELKAAVDRDRQPGRFLLTGSANVMLLPAVADSLAGRMEVLSLLPLSSAELAGHPGFNRADWLFDGKLGDLPMPPCDRAALSGRLLAGGFPEALARASPARRGAWFENYLQAILQRDVRELASIEQLTELPELLQLLAERSAGLLNFAEVSRGVGLPQSTLKRYFALLEMLFLVERLPAWDRNPGKRLVKAPKVFVRDTGLLAHLRELSASSLDAMPGLPGALVETFVLDELRKHLAFSSRGLGLSHYRTQGGNEVDFILESRSGARLVGIEVKASATVDGRDFKGLRHLKESEPSFSRGIVLYCGRELVPFAADLFAVPLSMWWAAPPGQPSPLSTP</sequence>
<dbReference type="Pfam" id="PF13635">
    <property type="entry name" value="DUF4143"/>
    <property type="match status" value="1"/>
</dbReference>
<evidence type="ECO:0000313" key="4">
    <source>
        <dbReference type="Proteomes" id="UP000532440"/>
    </source>
</evidence>
<evidence type="ECO:0000259" key="1">
    <source>
        <dbReference type="Pfam" id="PF13173"/>
    </source>
</evidence>
<dbReference type="SUPFAM" id="SSF52540">
    <property type="entry name" value="P-loop containing nucleoside triphosphate hydrolases"/>
    <property type="match status" value="1"/>
</dbReference>
<dbReference type="InterPro" id="IPR025420">
    <property type="entry name" value="DUF4143"/>
</dbReference>
<dbReference type="PANTHER" id="PTHR43566">
    <property type="entry name" value="CONSERVED PROTEIN"/>
    <property type="match status" value="1"/>
</dbReference>
<evidence type="ECO:0000259" key="2">
    <source>
        <dbReference type="Pfam" id="PF13635"/>
    </source>
</evidence>
<dbReference type="PANTHER" id="PTHR43566:SF2">
    <property type="entry name" value="DUF4143 DOMAIN-CONTAINING PROTEIN"/>
    <property type="match status" value="1"/>
</dbReference>
<dbReference type="Pfam" id="PF13173">
    <property type="entry name" value="AAA_14"/>
    <property type="match status" value="1"/>
</dbReference>
<dbReference type="AlphaFoldDB" id="A0A7W8HKB9"/>
<keyword evidence="4" id="KW-1185">Reference proteome</keyword>
<evidence type="ECO:0008006" key="5">
    <source>
        <dbReference type="Google" id="ProtNLM"/>
    </source>
</evidence>
<dbReference type="InterPro" id="IPR027417">
    <property type="entry name" value="P-loop_NTPase"/>
</dbReference>
<gene>
    <name evidence="3" type="ORF">HNQ70_003502</name>
</gene>
<evidence type="ECO:0000313" key="3">
    <source>
        <dbReference type="EMBL" id="MBB5273472.1"/>
    </source>
</evidence>
<dbReference type="Proteomes" id="UP000532440">
    <property type="component" value="Unassembled WGS sequence"/>
</dbReference>
<protein>
    <recommendedName>
        <fullName evidence="5">ATP-binding protein</fullName>
    </recommendedName>
</protein>
<dbReference type="InterPro" id="IPR041682">
    <property type="entry name" value="AAA_14"/>
</dbReference>
<feature type="domain" description="AAA" evidence="1">
    <location>
        <begin position="17"/>
        <end position="135"/>
    </location>
</feature>
<dbReference type="RefSeq" id="WP_183970140.1">
    <property type="nucleotide sequence ID" value="NZ_BAABEW010000020.1"/>
</dbReference>
<name>A0A7W8HKB9_9BURK</name>
<accession>A0A7W8HKB9</accession>
<dbReference type="EMBL" id="JACHGB010000007">
    <property type="protein sequence ID" value="MBB5273472.1"/>
    <property type="molecule type" value="Genomic_DNA"/>
</dbReference>
<feature type="domain" description="DUF4143" evidence="2">
    <location>
        <begin position="199"/>
        <end position="360"/>
    </location>
</feature>
<organism evidence="3 4">
    <name type="scientific">Quisquiliibacterium transsilvanicum</name>
    <dbReference type="NCBI Taxonomy" id="1549638"/>
    <lineage>
        <taxon>Bacteria</taxon>
        <taxon>Pseudomonadati</taxon>
        <taxon>Pseudomonadota</taxon>
        <taxon>Betaproteobacteria</taxon>
        <taxon>Burkholderiales</taxon>
        <taxon>Burkholderiaceae</taxon>
        <taxon>Quisquiliibacterium</taxon>
    </lineage>
</organism>
<reference evidence="3 4" key="1">
    <citation type="submission" date="2020-08" db="EMBL/GenBank/DDBJ databases">
        <title>Genomic Encyclopedia of Type Strains, Phase IV (KMG-IV): sequencing the most valuable type-strain genomes for metagenomic binning, comparative biology and taxonomic classification.</title>
        <authorList>
            <person name="Goeker M."/>
        </authorList>
    </citation>
    <scope>NUCLEOTIDE SEQUENCE [LARGE SCALE GENOMIC DNA]</scope>
    <source>
        <strain evidence="3 4">DSM 29781</strain>
    </source>
</reference>